<dbReference type="Proteomes" id="UP001056766">
    <property type="component" value="Unassembled WGS sequence"/>
</dbReference>
<evidence type="ECO:0000313" key="1">
    <source>
        <dbReference type="EMBL" id="MCM1986263.1"/>
    </source>
</evidence>
<reference evidence="1" key="1">
    <citation type="journal article" date="2021" name="mSystems">
        <title>Bacteria and Archaea Synergistically Convert Glycine Betaine to Biogenic Methane in the Formosa Cold Seep of the South China Sea.</title>
        <authorList>
            <person name="Li L."/>
            <person name="Zhang W."/>
            <person name="Zhang S."/>
            <person name="Song L."/>
            <person name="Sun Q."/>
            <person name="Zhang H."/>
            <person name="Xiang H."/>
            <person name="Dong X."/>
        </authorList>
    </citation>
    <scope>NUCLEOTIDE SEQUENCE</scope>
    <source>
        <strain evidence="1">LLY</strain>
    </source>
</reference>
<sequence>MTGSLKCHRCEIDLKRMKMGSNLMHYCSKCGSTTSVETSYKSATRSGTYRDQISI</sequence>
<gene>
    <name evidence="1" type="ORF">KDK67_04460</name>
</gene>
<evidence type="ECO:0000313" key="2">
    <source>
        <dbReference type="Proteomes" id="UP001056766"/>
    </source>
</evidence>
<comment type="caution">
    <text evidence="1">The sequence shown here is derived from an EMBL/GenBank/DDBJ whole genome shotgun (WGS) entry which is preliminary data.</text>
</comment>
<reference evidence="1" key="2">
    <citation type="submission" date="2021-04" db="EMBL/GenBank/DDBJ databases">
        <authorList>
            <person name="Dong X."/>
        </authorList>
    </citation>
    <scope>NUCLEOTIDE SEQUENCE</scope>
    <source>
        <strain evidence="1">LLY</strain>
    </source>
</reference>
<accession>A0A9E5DBD6</accession>
<proteinExistence type="predicted"/>
<dbReference type="EMBL" id="JAGSOI010000011">
    <property type="protein sequence ID" value="MCM1986263.1"/>
    <property type="molecule type" value="Genomic_DNA"/>
</dbReference>
<organism evidence="1 2">
    <name type="scientific">Methanococcoides seepicolus</name>
    <dbReference type="NCBI Taxonomy" id="2828780"/>
    <lineage>
        <taxon>Archaea</taxon>
        <taxon>Methanobacteriati</taxon>
        <taxon>Methanobacteriota</taxon>
        <taxon>Stenosarchaea group</taxon>
        <taxon>Methanomicrobia</taxon>
        <taxon>Methanosarcinales</taxon>
        <taxon>Methanosarcinaceae</taxon>
        <taxon>Methanococcoides</taxon>
    </lineage>
</organism>
<name>A0A9E5DBD6_9EURY</name>
<dbReference type="RefSeq" id="WP_250867628.1">
    <property type="nucleotide sequence ID" value="NZ_JAGSOI010000011.1"/>
</dbReference>
<keyword evidence="2" id="KW-1185">Reference proteome</keyword>
<protein>
    <submittedName>
        <fullName evidence="1">Uncharacterized protein</fullName>
    </submittedName>
</protein>
<dbReference type="AlphaFoldDB" id="A0A9E5DBD6"/>